<sequence length="68" mass="7548">MVEKFVPKIAPDDVESIFQATADHLGISVEEVMQISRDVMESGTAVFFERRGEARVPVTKSSQDLPKP</sequence>
<organism evidence="1 2">
    <name type="scientific">Candidatus Gottesmanbacteria bacterium GW2011_GWA2_42_18</name>
    <dbReference type="NCBI Taxonomy" id="1618442"/>
    <lineage>
        <taxon>Bacteria</taxon>
        <taxon>Candidatus Gottesmaniibacteriota</taxon>
    </lineage>
</organism>
<gene>
    <name evidence="1" type="ORF">UV09_C0002G0061</name>
</gene>
<evidence type="ECO:0000313" key="1">
    <source>
        <dbReference type="EMBL" id="KKS47883.1"/>
    </source>
</evidence>
<protein>
    <submittedName>
        <fullName evidence="1">Uncharacterized protein</fullName>
    </submittedName>
</protein>
<evidence type="ECO:0000313" key="2">
    <source>
        <dbReference type="Proteomes" id="UP000034320"/>
    </source>
</evidence>
<proteinExistence type="predicted"/>
<dbReference type="Proteomes" id="UP000034320">
    <property type="component" value="Unassembled WGS sequence"/>
</dbReference>
<accession>A0A0G1CE03</accession>
<name>A0A0G1CE03_9BACT</name>
<dbReference type="EMBL" id="LCDD01000002">
    <property type="protein sequence ID" value="KKS47883.1"/>
    <property type="molecule type" value="Genomic_DNA"/>
</dbReference>
<comment type="caution">
    <text evidence="1">The sequence shown here is derived from an EMBL/GenBank/DDBJ whole genome shotgun (WGS) entry which is preliminary data.</text>
</comment>
<dbReference type="AlphaFoldDB" id="A0A0G1CE03"/>
<reference evidence="1 2" key="1">
    <citation type="journal article" date="2015" name="Nature">
        <title>rRNA introns, odd ribosomes, and small enigmatic genomes across a large radiation of phyla.</title>
        <authorList>
            <person name="Brown C.T."/>
            <person name="Hug L.A."/>
            <person name="Thomas B.C."/>
            <person name="Sharon I."/>
            <person name="Castelle C.J."/>
            <person name="Singh A."/>
            <person name="Wilkins M.J."/>
            <person name="Williams K.H."/>
            <person name="Banfield J.F."/>
        </authorList>
    </citation>
    <scope>NUCLEOTIDE SEQUENCE [LARGE SCALE GENOMIC DNA]</scope>
</reference>